<sequence>MSVPILSRVQLFAAPDDAEQIAALVAAIIQAEPVIRPMTRVDQVETRRYDFTTNGIELEVMADPRERVPSLLQFDTADLDGALERVLAAGFSARTWPRVGQVEDVVIEIGDLTVAVARRVPR</sequence>
<evidence type="ECO:0000313" key="1">
    <source>
        <dbReference type="EMBL" id="MBS4102902.1"/>
    </source>
</evidence>
<proteinExistence type="predicted"/>
<gene>
    <name evidence="1" type="ORF">KFZ73_16855</name>
</gene>
<protein>
    <submittedName>
        <fullName evidence="1">Uncharacterized protein</fullName>
    </submittedName>
</protein>
<organism evidence="1 2">
    <name type="scientific">Tsukamurella paurometabola</name>
    <name type="common">Corynebacterium paurometabolum</name>
    <dbReference type="NCBI Taxonomy" id="2061"/>
    <lineage>
        <taxon>Bacteria</taxon>
        <taxon>Bacillati</taxon>
        <taxon>Actinomycetota</taxon>
        <taxon>Actinomycetes</taxon>
        <taxon>Mycobacteriales</taxon>
        <taxon>Tsukamurellaceae</taxon>
        <taxon>Tsukamurella</taxon>
    </lineage>
</organism>
<dbReference type="RefSeq" id="WP_212554446.1">
    <property type="nucleotide sequence ID" value="NZ_JAGXOE010000045.1"/>
</dbReference>
<evidence type="ECO:0000313" key="2">
    <source>
        <dbReference type="Proteomes" id="UP000676853"/>
    </source>
</evidence>
<name>A0ABS5NF61_TSUPA</name>
<comment type="caution">
    <text evidence="1">The sequence shown here is derived from an EMBL/GenBank/DDBJ whole genome shotgun (WGS) entry which is preliminary data.</text>
</comment>
<keyword evidence="2" id="KW-1185">Reference proteome</keyword>
<dbReference type="Proteomes" id="UP000676853">
    <property type="component" value="Unassembled WGS sequence"/>
</dbReference>
<dbReference type="EMBL" id="JAGXOE010000045">
    <property type="protein sequence ID" value="MBS4102902.1"/>
    <property type="molecule type" value="Genomic_DNA"/>
</dbReference>
<accession>A0ABS5NF61</accession>
<reference evidence="1 2" key="1">
    <citation type="submission" date="2021-04" db="EMBL/GenBank/DDBJ databases">
        <title>Whole genome sequence analysis of a thiophenic sulfur metabolizing bacteria.</title>
        <authorList>
            <person name="Akhtar N."/>
            <person name="Akram J."/>
            <person name="Aslam A."/>
        </authorList>
    </citation>
    <scope>NUCLEOTIDE SEQUENCE [LARGE SCALE GENOMIC DNA]</scope>
    <source>
        <strain evidence="1 2">3OW</strain>
    </source>
</reference>